<evidence type="ECO:0000313" key="2">
    <source>
        <dbReference type="EMBL" id="KAK6330048.1"/>
    </source>
</evidence>
<name>A0AAN8MSV5_9PEZI</name>
<organism evidence="2 3">
    <name type="scientific">Orbilia javanica</name>
    <dbReference type="NCBI Taxonomy" id="47235"/>
    <lineage>
        <taxon>Eukaryota</taxon>
        <taxon>Fungi</taxon>
        <taxon>Dikarya</taxon>
        <taxon>Ascomycota</taxon>
        <taxon>Pezizomycotina</taxon>
        <taxon>Orbiliomycetes</taxon>
        <taxon>Orbiliales</taxon>
        <taxon>Orbiliaceae</taxon>
        <taxon>Orbilia</taxon>
    </lineage>
</organism>
<feature type="region of interest" description="Disordered" evidence="1">
    <location>
        <begin position="1"/>
        <end position="50"/>
    </location>
</feature>
<proteinExistence type="predicted"/>
<accession>A0AAN8MSV5</accession>
<feature type="compositionally biased region" description="Basic and acidic residues" evidence="1">
    <location>
        <begin position="31"/>
        <end position="50"/>
    </location>
</feature>
<comment type="caution">
    <text evidence="2">The sequence shown here is derived from an EMBL/GenBank/DDBJ whole genome shotgun (WGS) entry which is preliminary data.</text>
</comment>
<reference evidence="2 3" key="1">
    <citation type="submission" date="2019-10" db="EMBL/GenBank/DDBJ databases">
        <authorList>
            <person name="Palmer J.M."/>
        </authorList>
    </citation>
    <scope>NUCLEOTIDE SEQUENCE [LARGE SCALE GENOMIC DNA]</scope>
    <source>
        <strain evidence="2 3">TWF718</strain>
    </source>
</reference>
<sequence length="50" mass="6102">MSKSSRDDFEEKQYYNNSSDYIDLEVEVEDNEHSELKTESYKKQKRHEVN</sequence>
<protein>
    <submittedName>
        <fullName evidence="2">Uncharacterized protein</fullName>
    </submittedName>
</protein>
<dbReference type="EMBL" id="JAVHNR010000012">
    <property type="protein sequence ID" value="KAK6330048.1"/>
    <property type="molecule type" value="Genomic_DNA"/>
</dbReference>
<keyword evidence="3" id="KW-1185">Reference proteome</keyword>
<dbReference type="AlphaFoldDB" id="A0AAN8MSV5"/>
<dbReference type="Proteomes" id="UP001313282">
    <property type="component" value="Unassembled WGS sequence"/>
</dbReference>
<feature type="compositionally biased region" description="Basic and acidic residues" evidence="1">
    <location>
        <begin position="1"/>
        <end position="13"/>
    </location>
</feature>
<evidence type="ECO:0000313" key="3">
    <source>
        <dbReference type="Proteomes" id="UP001313282"/>
    </source>
</evidence>
<evidence type="ECO:0000256" key="1">
    <source>
        <dbReference type="SAM" id="MobiDB-lite"/>
    </source>
</evidence>
<gene>
    <name evidence="2" type="ORF">TWF718_003476</name>
</gene>